<evidence type="ECO:0000313" key="1">
    <source>
        <dbReference type="EMBL" id="WOL08038.1"/>
    </source>
</evidence>
<keyword evidence="2" id="KW-1185">Reference proteome</keyword>
<protein>
    <recommendedName>
        <fullName evidence="3">Bromodomain associated domain-containing protein</fullName>
    </recommendedName>
</protein>
<dbReference type="PANTHER" id="PTHR37604:SF1">
    <property type="entry name" value="TRANSCRIPTION INITIATION FACTOR TFIID SUBUNIT"/>
    <property type="match status" value="1"/>
</dbReference>
<name>A0AAQ3QG66_9LILI</name>
<dbReference type="Gene3D" id="1.10.20.10">
    <property type="entry name" value="Histone, subunit A"/>
    <property type="match status" value="1"/>
</dbReference>
<dbReference type="Proteomes" id="UP001327560">
    <property type="component" value="Chromosome 5"/>
</dbReference>
<dbReference type="AlphaFoldDB" id="A0AAQ3QG66"/>
<accession>A0AAQ3QG66</accession>
<gene>
    <name evidence="1" type="ORF">Cni_G16790</name>
</gene>
<dbReference type="GO" id="GO:0046982">
    <property type="term" value="F:protein heterodimerization activity"/>
    <property type="evidence" value="ECO:0007669"/>
    <property type="project" value="InterPro"/>
</dbReference>
<dbReference type="InterPro" id="IPR009072">
    <property type="entry name" value="Histone-fold"/>
</dbReference>
<evidence type="ECO:0000313" key="2">
    <source>
        <dbReference type="Proteomes" id="UP001327560"/>
    </source>
</evidence>
<sequence>MSMFLKLCDRHKRKRQAFDEGQNAATRGPVVENGSVHSKIASDITNLTEEEFTFFPEMMFPSNCVPDSAIPPSNDMEKKQKIEVSEVLDNLPTVVSRSPAMIERFGIIPEYHKTGGKYRGKDSSGGEKKPLGAEQAFKMTNKVVANILARVGFEGGSESSVEVFSEILSTRICKLGRILKLLSDSYKKQFSSIELLKMFLQTAGYSNLGTLSEFIKDGNKGFTQQAHQNVRIMQPQQQNLLLQAHQQLQRQVQHMQQMQMLHPQNLAFQQQLQQQQLLRRRQMSTPRGSMVIMDKDQQPMVDVKLENVMESPMESMFNSLSKQQQLQLRQQMAMSNQHAQSGQQFKQMANVQLPQLQAQNAYGMRTQPVKVEAFHELMGGDSSIKHDSDPNKLTSSQQ</sequence>
<evidence type="ECO:0008006" key="3">
    <source>
        <dbReference type="Google" id="ProtNLM"/>
    </source>
</evidence>
<dbReference type="EMBL" id="CP136894">
    <property type="protein sequence ID" value="WOL08038.1"/>
    <property type="molecule type" value="Genomic_DNA"/>
</dbReference>
<reference evidence="1 2" key="1">
    <citation type="submission" date="2023-10" db="EMBL/GenBank/DDBJ databases">
        <title>Chromosome-scale genome assembly provides insights into flower coloration mechanisms of Canna indica.</title>
        <authorList>
            <person name="Li C."/>
        </authorList>
    </citation>
    <scope>NUCLEOTIDE SEQUENCE [LARGE SCALE GENOMIC DNA]</scope>
    <source>
        <tissue evidence="1">Flower</tissue>
    </source>
</reference>
<organism evidence="1 2">
    <name type="scientific">Canna indica</name>
    <name type="common">Indian-shot</name>
    <dbReference type="NCBI Taxonomy" id="4628"/>
    <lineage>
        <taxon>Eukaryota</taxon>
        <taxon>Viridiplantae</taxon>
        <taxon>Streptophyta</taxon>
        <taxon>Embryophyta</taxon>
        <taxon>Tracheophyta</taxon>
        <taxon>Spermatophyta</taxon>
        <taxon>Magnoliopsida</taxon>
        <taxon>Liliopsida</taxon>
        <taxon>Zingiberales</taxon>
        <taxon>Cannaceae</taxon>
        <taxon>Canna</taxon>
    </lineage>
</organism>
<proteinExistence type="predicted"/>
<dbReference type="PANTHER" id="PTHR37604">
    <property type="entry name" value="TRANSCRIPTION INITIATION FACTOR TFIID SUBUNIT"/>
    <property type="match status" value="1"/>
</dbReference>